<dbReference type="SUPFAM" id="SSF54736">
    <property type="entry name" value="ClpS-like"/>
    <property type="match status" value="1"/>
</dbReference>
<comment type="function">
    <text evidence="1">Involved in the modulation of the specificity of the ClpAP-mediated ATP-dependent protein degradation.</text>
</comment>
<dbReference type="InterPro" id="IPR003769">
    <property type="entry name" value="ClpS_core"/>
</dbReference>
<dbReference type="InterPro" id="IPR014719">
    <property type="entry name" value="Ribosomal_bL12_C/ClpS-like"/>
</dbReference>
<dbReference type="STRING" id="1835254.CL55_00017350"/>
<protein>
    <recommendedName>
        <fullName evidence="1">ATP-dependent Clp protease adapter protein ClpS</fullName>
    </recommendedName>
</protein>
<dbReference type="InterPro" id="IPR022935">
    <property type="entry name" value="ClpS"/>
</dbReference>
<dbReference type="FunFam" id="3.30.1390.10:FF:000002">
    <property type="entry name" value="ATP-dependent Clp protease adapter protein ClpS"/>
    <property type="match status" value="1"/>
</dbReference>
<dbReference type="EMBL" id="CP007501">
    <property type="protein sequence ID" value="AKD26068.1"/>
    <property type="molecule type" value="Genomic_DNA"/>
</dbReference>
<dbReference type="Gene3D" id="3.30.1390.10">
    <property type="match status" value="1"/>
</dbReference>
<evidence type="ECO:0000313" key="3">
    <source>
        <dbReference type="EMBL" id="AKD26068.1"/>
    </source>
</evidence>
<dbReference type="GO" id="GO:0030163">
    <property type="term" value="P:protein catabolic process"/>
    <property type="evidence" value="ECO:0007669"/>
    <property type="project" value="InterPro"/>
</dbReference>
<dbReference type="PANTHER" id="PTHR33473:SF19">
    <property type="entry name" value="ATP-DEPENDENT CLP PROTEASE ADAPTER PROTEIN CLPS"/>
    <property type="match status" value="1"/>
</dbReference>
<dbReference type="KEGG" id="pdq:CL55_00017350"/>
<keyword evidence="4" id="KW-1185">Reference proteome</keyword>
<dbReference type="PATRIC" id="fig|576611.7.peg.1763"/>
<dbReference type="NCBIfam" id="NF000672">
    <property type="entry name" value="PRK00033.1-5"/>
    <property type="match status" value="1"/>
</dbReference>
<accession>A0A0E3V256</accession>
<dbReference type="HAMAP" id="MF_00302">
    <property type="entry name" value="ClpS"/>
    <property type="match status" value="1"/>
</dbReference>
<gene>
    <name evidence="1" type="primary">clpS</name>
    <name evidence="3" type="ORF">CL55_00017350</name>
</gene>
<dbReference type="PANTHER" id="PTHR33473">
    <property type="entry name" value="ATP-DEPENDENT CLP PROTEASE ADAPTER PROTEIN CLPS1, CHLOROPLASTIC"/>
    <property type="match status" value="1"/>
</dbReference>
<feature type="domain" description="Adaptor protein ClpS core" evidence="2">
    <location>
        <begin position="53"/>
        <end position="132"/>
    </location>
</feature>
<dbReference type="GO" id="GO:0006508">
    <property type="term" value="P:proteolysis"/>
    <property type="evidence" value="ECO:0007669"/>
    <property type="project" value="UniProtKB-UniRule"/>
</dbReference>
<dbReference type="HOGENOM" id="CLU_134358_0_0_4"/>
<evidence type="ECO:0000313" key="4">
    <source>
        <dbReference type="Proteomes" id="UP000061135"/>
    </source>
</evidence>
<name>A0A0E3V256_9BURK</name>
<comment type="similarity">
    <text evidence="1">Belongs to the ClpS family.</text>
</comment>
<proteinExistence type="inferred from homology"/>
<evidence type="ECO:0000259" key="2">
    <source>
        <dbReference type="Pfam" id="PF02617"/>
    </source>
</evidence>
<reference evidence="3 4" key="1">
    <citation type="submission" date="2014-03" db="EMBL/GenBank/DDBJ databases">
        <title>Genome of Polynucleobacter strain MWH-MoK4.</title>
        <authorList>
            <person name="Hahn M.W."/>
        </authorList>
    </citation>
    <scope>NUCLEOTIDE SEQUENCE [LARGE SCALE GENOMIC DNA]</scope>
    <source>
        <strain evidence="3 4">MWH-MoK4</strain>
    </source>
</reference>
<dbReference type="AlphaFoldDB" id="A0A0E3V256"/>
<evidence type="ECO:0000256" key="1">
    <source>
        <dbReference type="HAMAP-Rule" id="MF_00302"/>
    </source>
</evidence>
<sequence length="136" mass="15614">MVFLQQSSEILFFVSVFRMFHMSRTTKNPTVGNPNNPHIEDTILLEKQAEKLKSPSMYKVLLLNDDYTPMEFVVMVIQEYFNKDHETATRIMLQVHLVGKGICGLFTRDVAATKVHQVIELSREAGHPLQCTMEEA</sequence>
<comment type="subunit">
    <text evidence="1">Binds to the N-terminal domain of the chaperone ClpA.</text>
</comment>
<organism evidence="3 4">
    <name type="scientific">Polynucleobacter duraquae</name>
    <dbReference type="NCBI Taxonomy" id="1835254"/>
    <lineage>
        <taxon>Bacteria</taxon>
        <taxon>Pseudomonadati</taxon>
        <taxon>Pseudomonadota</taxon>
        <taxon>Betaproteobacteria</taxon>
        <taxon>Burkholderiales</taxon>
        <taxon>Burkholderiaceae</taxon>
        <taxon>Polynucleobacter</taxon>
    </lineage>
</organism>
<dbReference type="Pfam" id="PF02617">
    <property type="entry name" value="ClpS"/>
    <property type="match status" value="1"/>
</dbReference>
<dbReference type="Proteomes" id="UP000061135">
    <property type="component" value="Chromosome"/>
</dbReference>